<protein>
    <recommendedName>
        <fullName evidence="1">Trypsin-co-occurring domain-containing protein</fullName>
    </recommendedName>
</protein>
<evidence type="ECO:0000313" key="2">
    <source>
        <dbReference type="EMBL" id="SCG48211.1"/>
    </source>
</evidence>
<name>A0A109IMW8_9ACTN</name>
<dbReference type="Proteomes" id="UP000198226">
    <property type="component" value="Chromosome I"/>
</dbReference>
<dbReference type="RefSeq" id="WP_067304279.1">
    <property type="nucleotide sequence ID" value="NZ_LRMV01000022.1"/>
</dbReference>
<evidence type="ECO:0000313" key="3">
    <source>
        <dbReference type="Proteomes" id="UP000198226"/>
    </source>
</evidence>
<gene>
    <name evidence="2" type="ORF">GA0070623_1553</name>
</gene>
<dbReference type="OrthoDB" id="4566193at2"/>
<evidence type="ECO:0000259" key="1">
    <source>
        <dbReference type="Pfam" id="PF19631"/>
    </source>
</evidence>
<dbReference type="InterPro" id="IPR045608">
    <property type="entry name" value="Trypco2"/>
</dbReference>
<dbReference type="Pfam" id="PF19631">
    <property type="entry name" value="Trypco2"/>
    <property type="match status" value="1"/>
</dbReference>
<feature type="domain" description="Trypsin-co-occurring" evidence="1">
    <location>
        <begin position="9"/>
        <end position="86"/>
    </location>
</feature>
<reference evidence="3" key="1">
    <citation type="submission" date="2016-06" db="EMBL/GenBank/DDBJ databases">
        <authorList>
            <person name="Varghese N."/>
            <person name="Submissions Spin"/>
        </authorList>
    </citation>
    <scope>NUCLEOTIDE SEQUENCE [LARGE SCALE GENOMIC DNA]</scope>
    <source>
        <strain evidence="3">DSM 44983</strain>
    </source>
</reference>
<keyword evidence="3" id="KW-1185">Reference proteome</keyword>
<organism evidence="2 3">
    <name type="scientific">Micromonospora rifamycinica</name>
    <dbReference type="NCBI Taxonomy" id="291594"/>
    <lineage>
        <taxon>Bacteria</taxon>
        <taxon>Bacillati</taxon>
        <taxon>Actinomycetota</taxon>
        <taxon>Actinomycetes</taxon>
        <taxon>Micromonosporales</taxon>
        <taxon>Micromonosporaceae</taxon>
        <taxon>Micromonospora</taxon>
    </lineage>
</organism>
<accession>A0A109IMW8</accession>
<dbReference type="AlphaFoldDB" id="A0A109IMW8"/>
<dbReference type="EMBL" id="LT607752">
    <property type="protein sequence ID" value="SCG48211.1"/>
    <property type="molecule type" value="Genomic_DNA"/>
</dbReference>
<sequence length="107" mass="11851">MGVGVDDGVELADLIWQVRHELSRAMWAGEHTDLRFEAGPVELELTVAVERSSQPGVKAKLMVVDAEWGERRASVVTQRITVVLQPRRADEPDRPPLISGAPEKGER</sequence>
<proteinExistence type="predicted"/>